<dbReference type="AlphaFoldDB" id="A0A4Q2DGZ1"/>
<feature type="region of interest" description="Disordered" evidence="1">
    <location>
        <begin position="239"/>
        <end position="262"/>
    </location>
</feature>
<comment type="caution">
    <text evidence="2">The sequence shown here is derived from an EMBL/GenBank/DDBJ whole genome shotgun (WGS) entry which is preliminary data.</text>
</comment>
<gene>
    <name evidence="2" type="ORF">EST38_g6781</name>
</gene>
<accession>A0A4Q2DGZ1</accession>
<dbReference type="OrthoDB" id="3068832at2759"/>
<evidence type="ECO:0000313" key="3">
    <source>
        <dbReference type="Proteomes" id="UP000290288"/>
    </source>
</evidence>
<dbReference type="Proteomes" id="UP000290288">
    <property type="component" value="Unassembled WGS sequence"/>
</dbReference>
<feature type="region of interest" description="Disordered" evidence="1">
    <location>
        <begin position="149"/>
        <end position="176"/>
    </location>
</feature>
<evidence type="ECO:0000313" key="2">
    <source>
        <dbReference type="EMBL" id="RXW19063.1"/>
    </source>
</evidence>
<protein>
    <submittedName>
        <fullName evidence="2">Uncharacterized protein</fullName>
    </submittedName>
</protein>
<organism evidence="2 3">
    <name type="scientific">Candolleomyces aberdarensis</name>
    <dbReference type="NCBI Taxonomy" id="2316362"/>
    <lineage>
        <taxon>Eukaryota</taxon>
        <taxon>Fungi</taxon>
        <taxon>Dikarya</taxon>
        <taxon>Basidiomycota</taxon>
        <taxon>Agaricomycotina</taxon>
        <taxon>Agaricomycetes</taxon>
        <taxon>Agaricomycetidae</taxon>
        <taxon>Agaricales</taxon>
        <taxon>Agaricineae</taxon>
        <taxon>Psathyrellaceae</taxon>
        <taxon>Candolleomyces</taxon>
    </lineage>
</organism>
<reference evidence="2 3" key="1">
    <citation type="submission" date="2019-01" db="EMBL/GenBank/DDBJ databases">
        <title>Draft genome sequence of Psathyrella aberdarensis IHI B618.</title>
        <authorList>
            <person name="Buettner E."/>
            <person name="Kellner H."/>
        </authorList>
    </citation>
    <scope>NUCLEOTIDE SEQUENCE [LARGE SCALE GENOMIC DNA]</scope>
    <source>
        <strain evidence="2 3">IHI B618</strain>
    </source>
</reference>
<sequence length="262" mass="27765">MGIKLCYYDKPPSRHLLPDLIGADKRTHIRYLNLNLHQHHDVVFIIVNHHPAADDDLDFYCYFPYDHGDDPHKGTLYFINFTSNFEFGLRRGEAGYSSQTQAPSQVYSAWSASSVVLITTGIQRRRAKKFSQEIAEAAREAAMAKPPVFDEEDDDFARNPYGGGGSGGGGGGHGGGAASSVGGGGYNSGPYSDVSSHGTYHQSPMAPESYNMREIGGVGAHGPAPGEVFDYNSIGAGGAAGAAGAAGIGVARARSTSRDRHG</sequence>
<dbReference type="EMBL" id="SDEE01000223">
    <property type="protein sequence ID" value="RXW19063.1"/>
    <property type="molecule type" value="Genomic_DNA"/>
</dbReference>
<name>A0A4Q2DGZ1_9AGAR</name>
<dbReference type="STRING" id="2316362.A0A4Q2DGZ1"/>
<feature type="compositionally biased region" description="Gly residues" evidence="1">
    <location>
        <begin position="161"/>
        <end position="176"/>
    </location>
</feature>
<keyword evidence="3" id="KW-1185">Reference proteome</keyword>
<evidence type="ECO:0000256" key="1">
    <source>
        <dbReference type="SAM" id="MobiDB-lite"/>
    </source>
</evidence>
<proteinExistence type="predicted"/>